<evidence type="ECO:0000313" key="2">
    <source>
        <dbReference type="EMBL" id="CAL8108689.1"/>
    </source>
</evidence>
<evidence type="ECO:0000313" key="3">
    <source>
        <dbReference type="Proteomes" id="UP001642540"/>
    </source>
</evidence>
<feature type="region of interest" description="Disordered" evidence="1">
    <location>
        <begin position="112"/>
        <end position="139"/>
    </location>
</feature>
<dbReference type="PANTHER" id="PTHR17604">
    <property type="entry name" value="TRANSCRIPTION COFACTOR VESTIGIAL-LIKE PROTEIN 4"/>
    <property type="match status" value="1"/>
</dbReference>
<evidence type="ECO:0000256" key="1">
    <source>
        <dbReference type="SAM" id="MobiDB-lite"/>
    </source>
</evidence>
<dbReference type="Proteomes" id="UP001642540">
    <property type="component" value="Unassembled WGS sequence"/>
</dbReference>
<feature type="region of interest" description="Disordered" evidence="1">
    <location>
        <begin position="1"/>
        <end position="43"/>
    </location>
</feature>
<feature type="compositionally biased region" description="Basic and acidic residues" evidence="1">
    <location>
        <begin position="57"/>
        <end position="75"/>
    </location>
</feature>
<name>A0ABP1QR64_9HEXA</name>
<feature type="compositionally biased region" description="Polar residues" evidence="1">
    <location>
        <begin position="229"/>
        <end position="238"/>
    </location>
</feature>
<sequence>MLKNGGVVGLEGSSNNVFQEPAHNSCDADDEETHERVTQFDDQPLDMTCKKDVRKRTLDQTTDEAKSPEVQEAKKLKCSGGAVPGGKRKLLRKKRYHKRVSDVQVSRPSVISFAGSSGNYTSSSSNEDPEEDDSRARRRKKINDRKKLFVHADVEEHFRRSLGGVLYDLVNKQPRNTNEESRNSLISSAGDPQDTIVNDVIRPSDVDDHFAKALGTETWSKIVNNTRGVINSSSSTPPLQEHRTPPPPSIAGGSGAAAILPSDTPPTIQLSKTSNSYKIESILGTNVNADSTTIKQPRYDRPSPPPYVPTTSS</sequence>
<comment type="caution">
    <text evidence="2">The sequence shown here is derived from an EMBL/GenBank/DDBJ whole genome shotgun (WGS) entry which is preliminary data.</text>
</comment>
<keyword evidence="3" id="KW-1185">Reference proteome</keyword>
<dbReference type="InterPro" id="IPR028184">
    <property type="entry name" value="VGLL4"/>
</dbReference>
<evidence type="ECO:0008006" key="4">
    <source>
        <dbReference type="Google" id="ProtNLM"/>
    </source>
</evidence>
<dbReference type="PANTHER" id="PTHR17604:SF7">
    <property type="entry name" value="TONDU-DOMAIN-CONTAINING GROWTH INHIBITOR, ISOFORM A"/>
    <property type="match status" value="1"/>
</dbReference>
<feature type="region of interest" description="Disordered" evidence="1">
    <location>
        <begin position="229"/>
        <end position="266"/>
    </location>
</feature>
<protein>
    <recommendedName>
        <fullName evidence="4">Transcription cofactor vestigial-like protein 4</fullName>
    </recommendedName>
</protein>
<reference evidence="2 3" key="1">
    <citation type="submission" date="2024-08" db="EMBL/GenBank/DDBJ databases">
        <authorList>
            <person name="Cucini C."/>
            <person name="Frati F."/>
        </authorList>
    </citation>
    <scope>NUCLEOTIDE SEQUENCE [LARGE SCALE GENOMIC DNA]</scope>
</reference>
<dbReference type="EMBL" id="CAXLJM020000040">
    <property type="protein sequence ID" value="CAL8108689.1"/>
    <property type="molecule type" value="Genomic_DNA"/>
</dbReference>
<feature type="compositionally biased region" description="Low complexity" evidence="1">
    <location>
        <begin position="112"/>
        <end position="126"/>
    </location>
</feature>
<gene>
    <name evidence="2" type="ORF">ODALV1_LOCUS13061</name>
</gene>
<dbReference type="InterPro" id="IPR006627">
    <property type="entry name" value="TDU_repeat"/>
</dbReference>
<feature type="region of interest" description="Disordered" evidence="1">
    <location>
        <begin position="57"/>
        <end position="88"/>
    </location>
</feature>
<feature type="region of interest" description="Disordered" evidence="1">
    <location>
        <begin position="284"/>
        <end position="313"/>
    </location>
</feature>
<accession>A0ABP1QR64</accession>
<proteinExistence type="predicted"/>
<dbReference type="SMART" id="SM00711">
    <property type="entry name" value="TDU"/>
    <property type="match status" value="2"/>
</dbReference>
<feature type="compositionally biased region" description="Polar residues" evidence="1">
    <location>
        <begin position="284"/>
        <end position="295"/>
    </location>
</feature>
<organism evidence="2 3">
    <name type="scientific">Orchesella dallaii</name>
    <dbReference type="NCBI Taxonomy" id="48710"/>
    <lineage>
        <taxon>Eukaryota</taxon>
        <taxon>Metazoa</taxon>
        <taxon>Ecdysozoa</taxon>
        <taxon>Arthropoda</taxon>
        <taxon>Hexapoda</taxon>
        <taxon>Collembola</taxon>
        <taxon>Entomobryomorpha</taxon>
        <taxon>Entomobryoidea</taxon>
        <taxon>Orchesellidae</taxon>
        <taxon>Orchesellinae</taxon>
        <taxon>Orchesella</taxon>
    </lineage>
</organism>
<feature type="compositionally biased region" description="Pro residues" evidence="1">
    <location>
        <begin position="302"/>
        <end position="313"/>
    </location>
</feature>